<sequence>MNAEGKIRSMMSNDSLDTILKLVANRHRRQILAYVRHSDTHTVRIDTLVEQLYQAEPSGDRQLTRTQLTMQLTHTHLPKLAGHGLIDHNHDQGTITYHPDERIERVLDGLPIELPQTHH</sequence>
<evidence type="ECO:0000313" key="3">
    <source>
        <dbReference type="Proteomes" id="UP000315385"/>
    </source>
</evidence>
<keyword evidence="3" id="KW-1185">Reference proteome</keyword>
<gene>
    <name evidence="2" type="ORF">EWF95_06910</name>
</gene>
<reference evidence="2 3" key="1">
    <citation type="submission" date="2019-02" db="EMBL/GenBank/DDBJ databases">
        <title>Halonotius sp. a new haloqrchaeon isolated from saline water.</title>
        <authorList>
            <person name="Duran-Viseras A."/>
            <person name="Sanchez-Porro C."/>
            <person name="Ventosa A."/>
        </authorList>
    </citation>
    <scope>NUCLEOTIDE SEQUENCE [LARGE SCALE GENOMIC DNA]</scope>
    <source>
        <strain evidence="2 3">F9-27</strain>
    </source>
</reference>
<name>A0A544QMV9_9EURY</name>
<feature type="domain" description="DUF7344" evidence="1">
    <location>
        <begin position="21"/>
        <end position="96"/>
    </location>
</feature>
<comment type="caution">
    <text evidence="2">The sequence shown here is derived from an EMBL/GenBank/DDBJ whole genome shotgun (WGS) entry which is preliminary data.</text>
</comment>
<evidence type="ECO:0000313" key="2">
    <source>
        <dbReference type="EMBL" id="TQQ80220.1"/>
    </source>
</evidence>
<dbReference type="EMBL" id="SESI01000002">
    <property type="protein sequence ID" value="TQQ80220.1"/>
    <property type="molecule type" value="Genomic_DNA"/>
</dbReference>
<protein>
    <submittedName>
        <fullName evidence="2">ArsR family transcriptional regulator</fullName>
    </submittedName>
</protein>
<dbReference type="SUPFAM" id="SSF46785">
    <property type="entry name" value="Winged helix' DNA-binding domain"/>
    <property type="match status" value="1"/>
</dbReference>
<dbReference type="AlphaFoldDB" id="A0A544QMV9"/>
<dbReference type="OrthoDB" id="290356at2157"/>
<proteinExistence type="predicted"/>
<dbReference type="Pfam" id="PF24035">
    <property type="entry name" value="DUF7344"/>
    <property type="match status" value="1"/>
</dbReference>
<dbReference type="Proteomes" id="UP000315385">
    <property type="component" value="Unassembled WGS sequence"/>
</dbReference>
<evidence type="ECO:0000259" key="1">
    <source>
        <dbReference type="Pfam" id="PF24035"/>
    </source>
</evidence>
<organism evidence="2 3">
    <name type="scientific">Halonotius roseus</name>
    <dbReference type="NCBI Taxonomy" id="2511997"/>
    <lineage>
        <taxon>Archaea</taxon>
        <taxon>Methanobacteriati</taxon>
        <taxon>Methanobacteriota</taxon>
        <taxon>Stenosarchaea group</taxon>
        <taxon>Halobacteria</taxon>
        <taxon>Halobacteriales</taxon>
        <taxon>Haloferacaceae</taxon>
        <taxon>Halonotius</taxon>
    </lineage>
</organism>
<dbReference type="InterPro" id="IPR055768">
    <property type="entry name" value="DUF7344"/>
</dbReference>
<accession>A0A544QMV9</accession>
<dbReference type="RefSeq" id="WP_185911729.1">
    <property type="nucleotide sequence ID" value="NZ_SESI01000002.1"/>
</dbReference>
<dbReference type="InterPro" id="IPR036388">
    <property type="entry name" value="WH-like_DNA-bd_sf"/>
</dbReference>
<dbReference type="InterPro" id="IPR036390">
    <property type="entry name" value="WH_DNA-bd_sf"/>
</dbReference>
<dbReference type="Gene3D" id="1.10.10.10">
    <property type="entry name" value="Winged helix-like DNA-binding domain superfamily/Winged helix DNA-binding domain"/>
    <property type="match status" value="1"/>
</dbReference>